<reference evidence="1 2" key="1">
    <citation type="journal article" date="2024" name="BMC Biol.">
        <title>Comparative genomics of Ascetosporea gives new insight into the evolutionary basis for animal parasitism in Rhizaria.</title>
        <authorList>
            <person name="Hiltunen Thoren M."/>
            <person name="Onut-Brannstrom I."/>
            <person name="Alfjorden A."/>
            <person name="Peckova H."/>
            <person name="Swords F."/>
            <person name="Hooper C."/>
            <person name="Holzer A.S."/>
            <person name="Bass D."/>
            <person name="Burki F."/>
        </authorList>
    </citation>
    <scope>NUCLEOTIDE SEQUENCE [LARGE SCALE GENOMIC DNA]</scope>
    <source>
        <strain evidence="1">20-A016</strain>
    </source>
</reference>
<comment type="caution">
    <text evidence="1">The sequence shown here is derived from an EMBL/GenBank/DDBJ whole genome shotgun (WGS) entry which is preliminary data.</text>
</comment>
<protein>
    <submittedName>
        <fullName evidence="1">Uncharacterized protein</fullName>
    </submittedName>
</protein>
<sequence>MIIYHLSNLSNSETDQQLKSLLRSSETDFRLALALVDRPFHNPALQQQANILSADLAQKLSDFEALQRSYLRVVQMAASNPQVGYIVLSLAPSLADWRLFYRMASVMEEDYKKISDAANTPANAAPNVSEALHQMAENGMPDLGVLYEQLKRACPDGAGKADFPSAPKPDKLFQQTVWIKKTEICLERVMAESPEREEEIRKEFEENRDNEVQMENLSISVNGGLLVMPGLSKEVPQILYGPYSNEHRLEAEAYTDLQLQETDEKGELKTNMSSEEMYAELMNNMPPQVIEAINSGELTPEQMIKTISSGGSDPVSGNPELWRSLNEFTRSFQESGSDMMKKYGLSLVRQHERLVLKKVEGGYEGTYSVRNFNPTAPEVETSVEFALHFDCEHLKSPPVTFESDVDKVASGVDGLVLD</sequence>
<evidence type="ECO:0000313" key="1">
    <source>
        <dbReference type="EMBL" id="MES1920135.1"/>
    </source>
</evidence>
<proteinExistence type="predicted"/>
<keyword evidence="2" id="KW-1185">Reference proteome</keyword>
<evidence type="ECO:0000313" key="2">
    <source>
        <dbReference type="Proteomes" id="UP001439008"/>
    </source>
</evidence>
<name>A0ABV2AKE4_9EUKA</name>
<gene>
    <name evidence="1" type="ORF">MHBO_001849</name>
</gene>
<accession>A0ABV2AKE4</accession>
<organism evidence="1 2">
    <name type="scientific">Bonamia ostreae</name>
    <dbReference type="NCBI Taxonomy" id="126728"/>
    <lineage>
        <taxon>Eukaryota</taxon>
        <taxon>Sar</taxon>
        <taxon>Rhizaria</taxon>
        <taxon>Endomyxa</taxon>
        <taxon>Ascetosporea</taxon>
        <taxon>Haplosporida</taxon>
        <taxon>Bonamia</taxon>
    </lineage>
</organism>
<dbReference type="Proteomes" id="UP001439008">
    <property type="component" value="Unassembled WGS sequence"/>
</dbReference>
<dbReference type="EMBL" id="JBDODL010000527">
    <property type="protein sequence ID" value="MES1920135.1"/>
    <property type="molecule type" value="Genomic_DNA"/>
</dbReference>